<sequence length="492" mass="56236">MAEEEKKSPNRGQSQSQSQSQSQGRTSITVGTEIEWYNLKSSLSNTYRKVVAIYDKILKAERMKTILKDLKVLDLYPEINVSSHLCKIKRNGKDFFDVIFDDPKNKSMLEFVSCVDNESSQYKGGVLHREEFFSEKNMMEIWYAINEFKSAVKDVKKDQLTHRFKASIDGNQMILDFEFPDYAATFFKECELIEYPRPNIHVTHSYNVAHKFNGSGELIEKSTGTSFLFIRATNKSDRNSIGVDQIEKGKDVSNNGTRDKFSPNPKTPLGLLAITKFDGDIITLQTSIGEVLYPMHNQVPEVAQDVLLCIEVLRDKILPRLQTDNNNERRLQTAKQTLINTIKYWSEELAKATKRNEDTQLTAIVNNEQSSNFDALINEKSFQELEKLQNDASTTSVVGSTENKIMKPIDARTILAEHRQSEKGLLNLAIQKALQKIKRSQKPGVVNDLVIDYNDEKRRWKDIPSVFDKIIPRADTKTSKGKILGYNTLHYV</sequence>
<proteinExistence type="predicted"/>
<dbReference type="Proteomes" id="UP000023152">
    <property type="component" value="Unassembled WGS sequence"/>
</dbReference>
<accession>X6LR18</accession>
<feature type="region of interest" description="Disordered" evidence="1">
    <location>
        <begin position="1"/>
        <end position="26"/>
    </location>
</feature>
<comment type="caution">
    <text evidence="2">The sequence shown here is derived from an EMBL/GenBank/DDBJ whole genome shotgun (WGS) entry which is preliminary data.</text>
</comment>
<gene>
    <name evidence="2" type="ORF">RFI_34220</name>
</gene>
<evidence type="ECO:0000313" key="2">
    <source>
        <dbReference type="EMBL" id="ETO03190.1"/>
    </source>
</evidence>
<name>X6LR18_RETFI</name>
<dbReference type="AlphaFoldDB" id="X6LR18"/>
<dbReference type="EMBL" id="ASPP01033955">
    <property type="protein sequence ID" value="ETO03190.1"/>
    <property type="molecule type" value="Genomic_DNA"/>
</dbReference>
<reference evidence="2 3" key="1">
    <citation type="journal article" date="2013" name="Curr. Biol.">
        <title>The Genome of the Foraminiferan Reticulomyxa filosa.</title>
        <authorList>
            <person name="Glockner G."/>
            <person name="Hulsmann N."/>
            <person name="Schleicher M."/>
            <person name="Noegel A.A."/>
            <person name="Eichinger L."/>
            <person name="Gallinger C."/>
            <person name="Pawlowski J."/>
            <person name="Sierra R."/>
            <person name="Euteneuer U."/>
            <person name="Pillet L."/>
            <person name="Moustafa A."/>
            <person name="Platzer M."/>
            <person name="Groth M."/>
            <person name="Szafranski K."/>
            <person name="Schliwa M."/>
        </authorList>
    </citation>
    <scope>NUCLEOTIDE SEQUENCE [LARGE SCALE GENOMIC DNA]</scope>
</reference>
<evidence type="ECO:0000313" key="3">
    <source>
        <dbReference type="Proteomes" id="UP000023152"/>
    </source>
</evidence>
<feature type="compositionally biased region" description="Low complexity" evidence="1">
    <location>
        <begin position="13"/>
        <end position="23"/>
    </location>
</feature>
<protein>
    <submittedName>
        <fullName evidence="2">Uncharacterized protein</fullName>
    </submittedName>
</protein>
<organism evidence="2 3">
    <name type="scientific">Reticulomyxa filosa</name>
    <dbReference type="NCBI Taxonomy" id="46433"/>
    <lineage>
        <taxon>Eukaryota</taxon>
        <taxon>Sar</taxon>
        <taxon>Rhizaria</taxon>
        <taxon>Retaria</taxon>
        <taxon>Foraminifera</taxon>
        <taxon>Monothalamids</taxon>
        <taxon>Reticulomyxidae</taxon>
        <taxon>Reticulomyxa</taxon>
    </lineage>
</organism>
<evidence type="ECO:0000256" key="1">
    <source>
        <dbReference type="SAM" id="MobiDB-lite"/>
    </source>
</evidence>
<keyword evidence="3" id="KW-1185">Reference proteome</keyword>